<keyword evidence="1" id="KW-0472">Membrane</keyword>
<dbReference type="Proteomes" id="UP000051952">
    <property type="component" value="Unassembled WGS sequence"/>
</dbReference>
<reference evidence="2" key="1">
    <citation type="submission" date="2015-09" db="EMBL/GenBank/DDBJ databases">
        <authorList>
            <consortium name="Pathogen Informatics"/>
        </authorList>
    </citation>
    <scope>NUCLEOTIDE SEQUENCE [LARGE SCALE GENOMIC DNA]</scope>
    <source>
        <strain evidence="2">Lake Konstanz</strain>
    </source>
</reference>
<organism evidence="1 2">
    <name type="scientific">Bodo saltans</name>
    <name type="common">Flagellated protozoan</name>
    <dbReference type="NCBI Taxonomy" id="75058"/>
    <lineage>
        <taxon>Eukaryota</taxon>
        <taxon>Discoba</taxon>
        <taxon>Euglenozoa</taxon>
        <taxon>Kinetoplastea</taxon>
        <taxon>Metakinetoplastina</taxon>
        <taxon>Eubodonida</taxon>
        <taxon>Bodonidae</taxon>
        <taxon>Bodo</taxon>
    </lineage>
</organism>
<keyword evidence="1" id="KW-0812">Transmembrane</keyword>
<sequence length="156" mass="18014">MIKVVQRKEEGSTRILTTQSDLFVFFHPTCAIHALSIVFPPAFVEIMCSLSHEIFFKTDFTGFFFSNERVLSLVSYTAISCGLRFYLNASPKNGIVFLKRTYKMFPISDLLQDVLLRFLTGRNGVRHKNARKDARTCNVFSRNVLRLTHRFCSVYV</sequence>
<accession>A0A0S4J4R6</accession>
<dbReference type="EMBL" id="CYKH01000829">
    <property type="protein sequence ID" value="CUG46943.1"/>
    <property type="molecule type" value="Genomic_DNA"/>
</dbReference>
<dbReference type="VEuPathDB" id="TriTrypDB:BSAL_79855"/>
<proteinExistence type="predicted"/>
<gene>
    <name evidence="1" type="ORF">BSAL_79855</name>
</gene>
<protein>
    <submittedName>
        <fullName evidence="1">Transmembrane protein, putative</fullName>
    </submittedName>
</protein>
<keyword evidence="2" id="KW-1185">Reference proteome</keyword>
<dbReference type="AlphaFoldDB" id="A0A0S4J4R6"/>
<evidence type="ECO:0000313" key="2">
    <source>
        <dbReference type="Proteomes" id="UP000051952"/>
    </source>
</evidence>
<name>A0A0S4J4R6_BODSA</name>
<evidence type="ECO:0000313" key="1">
    <source>
        <dbReference type="EMBL" id="CUG46943.1"/>
    </source>
</evidence>